<comment type="caution">
    <text evidence="2">The sequence shown here is derived from an EMBL/GenBank/DDBJ whole genome shotgun (WGS) entry which is preliminary data.</text>
</comment>
<accession>A0A9Q3EBJ3</accession>
<dbReference type="Proteomes" id="UP000765509">
    <property type="component" value="Unassembled WGS sequence"/>
</dbReference>
<feature type="region of interest" description="Disordered" evidence="1">
    <location>
        <begin position="1"/>
        <end position="96"/>
    </location>
</feature>
<evidence type="ECO:0000256" key="1">
    <source>
        <dbReference type="SAM" id="MobiDB-lite"/>
    </source>
</evidence>
<reference evidence="2" key="1">
    <citation type="submission" date="2021-03" db="EMBL/GenBank/DDBJ databases">
        <title>Draft genome sequence of rust myrtle Austropuccinia psidii MF-1, a brazilian biotype.</title>
        <authorList>
            <person name="Quecine M.C."/>
            <person name="Pachon D.M.R."/>
            <person name="Bonatelli M.L."/>
            <person name="Correr F.H."/>
            <person name="Franceschini L.M."/>
            <person name="Leite T.F."/>
            <person name="Margarido G.R.A."/>
            <person name="Almeida C.A."/>
            <person name="Ferrarezi J.A."/>
            <person name="Labate C.A."/>
        </authorList>
    </citation>
    <scope>NUCLEOTIDE SEQUENCE</scope>
    <source>
        <strain evidence="2">MF-1</strain>
    </source>
</reference>
<dbReference type="EMBL" id="AVOT02025046">
    <property type="protein sequence ID" value="MBW0516095.1"/>
    <property type="molecule type" value="Genomic_DNA"/>
</dbReference>
<gene>
    <name evidence="2" type="ORF">O181_055810</name>
</gene>
<feature type="compositionally biased region" description="Polar residues" evidence="1">
    <location>
        <begin position="65"/>
        <end position="76"/>
    </location>
</feature>
<evidence type="ECO:0000313" key="3">
    <source>
        <dbReference type="Proteomes" id="UP000765509"/>
    </source>
</evidence>
<dbReference type="AlphaFoldDB" id="A0A9Q3EBJ3"/>
<protein>
    <submittedName>
        <fullName evidence="2">Uncharacterized protein</fullName>
    </submittedName>
</protein>
<organism evidence="2 3">
    <name type="scientific">Austropuccinia psidii MF-1</name>
    <dbReference type="NCBI Taxonomy" id="1389203"/>
    <lineage>
        <taxon>Eukaryota</taxon>
        <taxon>Fungi</taxon>
        <taxon>Dikarya</taxon>
        <taxon>Basidiomycota</taxon>
        <taxon>Pucciniomycotina</taxon>
        <taxon>Pucciniomycetes</taxon>
        <taxon>Pucciniales</taxon>
        <taxon>Sphaerophragmiaceae</taxon>
        <taxon>Austropuccinia</taxon>
    </lineage>
</organism>
<keyword evidence="3" id="KW-1185">Reference proteome</keyword>
<proteinExistence type="predicted"/>
<name>A0A9Q3EBJ3_9BASI</name>
<evidence type="ECO:0000313" key="2">
    <source>
        <dbReference type="EMBL" id="MBW0516095.1"/>
    </source>
</evidence>
<sequence>MSPVHLRNLEVPRNQRKNRQGLLITKGSAYGHHGGCQHTEGKHTHTSIHLPIQQRPQTRGLERYGSSSSALPTPQRSIPMEHGEKEVTPSFTQGRA</sequence>